<keyword evidence="3" id="KW-0488">Methylation</keyword>
<keyword evidence="2" id="KW-1003">Cell membrane</keyword>
<evidence type="ECO:0000313" key="14">
    <source>
        <dbReference type="Proteomes" id="UP000307541"/>
    </source>
</evidence>
<dbReference type="AlphaFoldDB" id="A0A4T1ZZZ4"/>
<evidence type="ECO:0000256" key="7">
    <source>
        <dbReference type="ARBA" id="ARBA00023136"/>
    </source>
</evidence>
<keyword evidence="5 11" id="KW-0812">Transmembrane</keyword>
<dbReference type="PANTHER" id="PTHR32089">
    <property type="entry name" value="METHYL-ACCEPTING CHEMOTAXIS PROTEIN MCPB"/>
    <property type="match status" value="1"/>
</dbReference>
<name>A0A4T1ZZZ4_9PSED</name>
<dbReference type="GO" id="GO:0005886">
    <property type="term" value="C:plasma membrane"/>
    <property type="evidence" value="ECO:0007669"/>
    <property type="project" value="UniProtKB-SubCell"/>
</dbReference>
<dbReference type="Pfam" id="PF00015">
    <property type="entry name" value="MCPsignal"/>
    <property type="match status" value="1"/>
</dbReference>
<dbReference type="Proteomes" id="UP000307541">
    <property type="component" value="Unassembled WGS sequence"/>
</dbReference>
<feature type="transmembrane region" description="Helical" evidence="11">
    <location>
        <begin position="188"/>
        <end position="208"/>
    </location>
</feature>
<evidence type="ECO:0000256" key="1">
    <source>
        <dbReference type="ARBA" id="ARBA00004429"/>
    </source>
</evidence>
<feature type="domain" description="Methyl-accepting transducer" evidence="12">
    <location>
        <begin position="269"/>
        <end position="505"/>
    </location>
</feature>
<comment type="subcellular location">
    <subcellularLocation>
        <location evidence="1">Cell inner membrane</location>
        <topology evidence="1">Multi-pass membrane protein</topology>
    </subcellularLocation>
</comment>
<dbReference type="CDD" id="cd11386">
    <property type="entry name" value="MCP_signal"/>
    <property type="match status" value="1"/>
</dbReference>
<evidence type="ECO:0000313" key="13">
    <source>
        <dbReference type="EMBL" id="TIH08391.1"/>
    </source>
</evidence>
<comment type="caution">
    <text evidence="13">The sequence shown here is derived from an EMBL/GenBank/DDBJ whole genome shotgun (WGS) entry which is preliminary data.</text>
</comment>
<organism evidence="13 14">
    <name type="scientific">Pseudomonas leptonychotis</name>
    <dbReference type="NCBI Taxonomy" id="2448482"/>
    <lineage>
        <taxon>Bacteria</taxon>
        <taxon>Pseudomonadati</taxon>
        <taxon>Pseudomonadota</taxon>
        <taxon>Gammaproteobacteria</taxon>
        <taxon>Pseudomonadales</taxon>
        <taxon>Pseudomonadaceae</taxon>
        <taxon>Pseudomonas</taxon>
    </lineage>
</organism>
<evidence type="ECO:0000259" key="12">
    <source>
        <dbReference type="PROSITE" id="PS50111"/>
    </source>
</evidence>
<dbReference type="PROSITE" id="PS50111">
    <property type="entry name" value="CHEMOTAXIS_TRANSDUC_2"/>
    <property type="match status" value="1"/>
</dbReference>
<keyword evidence="6 11" id="KW-1133">Transmembrane helix</keyword>
<dbReference type="GO" id="GO:0004888">
    <property type="term" value="F:transmembrane signaling receptor activity"/>
    <property type="evidence" value="ECO:0007669"/>
    <property type="project" value="InterPro"/>
</dbReference>
<evidence type="ECO:0000256" key="9">
    <source>
        <dbReference type="ARBA" id="ARBA00029447"/>
    </source>
</evidence>
<dbReference type="FunFam" id="1.10.287.950:FF:000001">
    <property type="entry name" value="Methyl-accepting chemotaxis sensory transducer"/>
    <property type="match status" value="1"/>
</dbReference>
<dbReference type="PRINTS" id="PR00260">
    <property type="entry name" value="CHEMTRNSDUCR"/>
</dbReference>
<dbReference type="Gene3D" id="1.10.287.950">
    <property type="entry name" value="Methyl-accepting chemotaxis protein"/>
    <property type="match status" value="1"/>
</dbReference>
<dbReference type="InterPro" id="IPR003122">
    <property type="entry name" value="Tar_rcpt_lig-bd"/>
</dbReference>
<evidence type="ECO:0000256" key="8">
    <source>
        <dbReference type="ARBA" id="ARBA00023224"/>
    </source>
</evidence>
<keyword evidence="8 10" id="KW-0807">Transducer</keyword>
<gene>
    <name evidence="13" type="ORF">D8779_12825</name>
</gene>
<reference evidence="13 14" key="1">
    <citation type="submission" date="2018-10" db="EMBL/GenBank/DDBJ databases">
        <title>Pseudomonas leptonychotis sp. nov., isolated from Weddell seals in Antarctica.</title>
        <authorList>
            <person name="Novakova D."/>
            <person name="Svec P."/>
            <person name="Kralova S."/>
            <person name="Kristofova L."/>
            <person name="Zeman M."/>
            <person name="Pantucek R."/>
            <person name="Maslanova I."/>
            <person name="Sedlacek I."/>
        </authorList>
    </citation>
    <scope>NUCLEOTIDE SEQUENCE [LARGE SCALE GENOMIC DNA]</scope>
    <source>
        <strain evidence="13 14">CCM 8849</strain>
    </source>
</reference>
<dbReference type="InterPro" id="IPR004090">
    <property type="entry name" value="Chemotax_Me-accpt_rcpt"/>
</dbReference>
<dbReference type="GO" id="GO:0007165">
    <property type="term" value="P:signal transduction"/>
    <property type="evidence" value="ECO:0007669"/>
    <property type="project" value="UniProtKB-KW"/>
</dbReference>
<dbReference type="GO" id="GO:0006935">
    <property type="term" value="P:chemotaxis"/>
    <property type="evidence" value="ECO:0007669"/>
    <property type="project" value="InterPro"/>
</dbReference>
<dbReference type="RefSeq" id="WP_136664870.1">
    <property type="nucleotide sequence ID" value="NZ_RFLV01000002.1"/>
</dbReference>
<evidence type="ECO:0000256" key="6">
    <source>
        <dbReference type="ARBA" id="ARBA00022989"/>
    </source>
</evidence>
<evidence type="ECO:0000256" key="2">
    <source>
        <dbReference type="ARBA" id="ARBA00022475"/>
    </source>
</evidence>
<dbReference type="SUPFAM" id="SSF58104">
    <property type="entry name" value="Methyl-accepting chemotaxis protein (MCP) signaling domain"/>
    <property type="match status" value="1"/>
</dbReference>
<accession>A0A4T1ZZZ4</accession>
<dbReference type="Pfam" id="PF02203">
    <property type="entry name" value="TarH"/>
    <property type="match status" value="1"/>
</dbReference>
<dbReference type="InterPro" id="IPR004089">
    <property type="entry name" value="MCPsignal_dom"/>
</dbReference>
<dbReference type="PANTHER" id="PTHR32089:SF119">
    <property type="entry name" value="METHYL-ACCEPTING CHEMOTAXIS PROTEIN CTPL"/>
    <property type="match status" value="1"/>
</dbReference>
<evidence type="ECO:0000256" key="3">
    <source>
        <dbReference type="ARBA" id="ARBA00022481"/>
    </source>
</evidence>
<evidence type="ECO:0000256" key="5">
    <source>
        <dbReference type="ARBA" id="ARBA00022692"/>
    </source>
</evidence>
<keyword evidence="7 11" id="KW-0472">Membrane</keyword>
<sequence length="541" mass="58334">MKNWKIRTHLFLLAGCLLLGLLCVGGLGLYGLQTTVKGLQTVYLDRVVPLRDLKLIADLYAVNIVDATHKARSGELDEKTAQQLIEQAQGRIEETWQAYLTTELIHEESQLIEQINPLMQQAQQPLDELQSLLNRGDKADIEAFASQRLYPLIDPLSEKFAELIDVQLLEAKRQYQLGEAAYASNLNLSISVLLIALMIGLVQVFYFIRLMSQQLGAEPGELEEISARIAEGRLGGGKSLGNQVMTGVMKSVQSMRRGLQDMIGNIGEASEQIECATLQLAASSEQVLTSANVQSDTASAMAATVEQLAVSINHIADNAQQTYDMAKKAGDMTDVGIQVMARATTEMHKIAELVAESSQDVETLAAQSRNISAIVDVIRGIAEQTNLLALNAAIEAARAGEQGRGFAVVADEVRSLAGRTAHSTTEIIALVEAIHSGMNKAKSSMAAGCERVSIGTQLVDQAGSSMTEIRLALNESLQAVSGISLSLQEQRAASEQVAMSVERVAQIVEENSAAQGGIVQAIQSLQAMSGRLQGVMRRFSF</sequence>
<protein>
    <submittedName>
        <fullName evidence="13">Methyl-accepting chemotaxis protein</fullName>
    </submittedName>
</protein>
<keyword evidence="14" id="KW-1185">Reference proteome</keyword>
<evidence type="ECO:0000256" key="4">
    <source>
        <dbReference type="ARBA" id="ARBA00022519"/>
    </source>
</evidence>
<comment type="similarity">
    <text evidence="9">Belongs to the methyl-accepting chemotaxis (MCP) protein family.</text>
</comment>
<keyword evidence="4" id="KW-0997">Cell inner membrane</keyword>
<evidence type="ECO:0000256" key="10">
    <source>
        <dbReference type="PROSITE-ProRule" id="PRU00284"/>
    </source>
</evidence>
<dbReference type="EMBL" id="RFLV01000002">
    <property type="protein sequence ID" value="TIH08391.1"/>
    <property type="molecule type" value="Genomic_DNA"/>
</dbReference>
<dbReference type="SMART" id="SM00283">
    <property type="entry name" value="MA"/>
    <property type="match status" value="1"/>
</dbReference>
<dbReference type="OrthoDB" id="2489132at2"/>
<evidence type="ECO:0000256" key="11">
    <source>
        <dbReference type="SAM" id="Phobius"/>
    </source>
</evidence>
<proteinExistence type="inferred from homology"/>